<reference evidence="14 16" key="1">
    <citation type="submission" date="2017-02" db="EMBL/GenBank/DDBJ databases">
        <title>Draft genome sequence of Moraxella caviae CCUG 355 type strain.</title>
        <authorList>
            <person name="Engstrom-Jakobsson H."/>
            <person name="Salva-Serra F."/>
            <person name="Thorell K."/>
            <person name="Gonzales-Siles L."/>
            <person name="Karlsson R."/>
            <person name="Boulund F."/>
            <person name="Engstrand L."/>
            <person name="Moore E."/>
        </authorList>
    </citation>
    <scope>NUCLEOTIDE SEQUENCE [LARGE SCALE GENOMIC DNA]</scope>
    <source>
        <strain evidence="14 16">CCUG 355</strain>
    </source>
</reference>
<dbReference type="AlphaFoldDB" id="A0A1S9ZUC2"/>
<dbReference type="InterPro" id="IPR008640">
    <property type="entry name" value="Adhesin_Head_dom"/>
</dbReference>
<evidence type="ECO:0000256" key="1">
    <source>
        <dbReference type="ARBA" id="ARBA00004241"/>
    </source>
</evidence>
<proteinExistence type="inferred from homology"/>
<feature type="domain" description="Trimeric autotransporter adhesin YadA-like stalk" evidence="13">
    <location>
        <begin position="709"/>
        <end position="751"/>
    </location>
</feature>
<protein>
    <submittedName>
        <fullName evidence="15">Haemagglutinin</fullName>
    </submittedName>
</protein>
<evidence type="ECO:0000259" key="13">
    <source>
        <dbReference type="Pfam" id="PF05662"/>
    </source>
</evidence>
<feature type="domain" description="Trimeric autotransporter adhesin YadA-like stalk" evidence="13">
    <location>
        <begin position="568"/>
        <end position="609"/>
    </location>
</feature>
<keyword evidence="8" id="KW-0653">Protein transport</keyword>
<dbReference type="Gene3D" id="1.20.5.170">
    <property type="match status" value="1"/>
</dbReference>
<dbReference type="Pfam" id="PF05662">
    <property type="entry name" value="YadA_stalk"/>
    <property type="match status" value="4"/>
</dbReference>
<evidence type="ECO:0000313" key="16">
    <source>
        <dbReference type="Proteomes" id="UP000190435"/>
    </source>
</evidence>
<keyword evidence="5" id="KW-1134">Transmembrane beta strand</keyword>
<evidence type="ECO:0000313" key="14">
    <source>
        <dbReference type="EMBL" id="OOR87106.1"/>
    </source>
</evidence>
<evidence type="ECO:0000256" key="10">
    <source>
        <dbReference type="ARBA" id="ARBA00023237"/>
    </source>
</evidence>
<gene>
    <name evidence="14" type="ORF">B0181_11055</name>
    <name evidence="15" type="ORF">NCTC10293_01214</name>
</gene>
<keyword evidence="10" id="KW-0998">Cell outer membrane</keyword>
<evidence type="ECO:0000256" key="5">
    <source>
        <dbReference type="ARBA" id="ARBA00022452"/>
    </source>
</evidence>
<dbReference type="GO" id="GO:0009279">
    <property type="term" value="C:cell outer membrane"/>
    <property type="evidence" value="ECO:0007669"/>
    <property type="project" value="UniProtKB-SubCell"/>
</dbReference>
<evidence type="ECO:0000313" key="15">
    <source>
        <dbReference type="EMBL" id="STZ13636.1"/>
    </source>
</evidence>
<keyword evidence="16" id="KW-1185">Reference proteome</keyword>
<accession>A0A1S9ZUC2</accession>
<evidence type="ECO:0000313" key="17">
    <source>
        <dbReference type="Proteomes" id="UP000255279"/>
    </source>
</evidence>
<dbReference type="Proteomes" id="UP000255279">
    <property type="component" value="Unassembled WGS sequence"/>
</dbReference>
<feature type="domain" description="Trimeric autotransporter adhesin YadA-like stalk" evidence="13">
    <location>
        <begin position="268"/>
        <end position="310"/>
    </location>
</feature>
<evidence type="ECO:0000256" key="8">
    <source>
        <dbReference type="ARBA" id="ARBA00022927"/>
    </source>
</evidence>
<dbReference type="OrthoDB" id="5680814at2"/>
<feature type="domain" description="Trimeric autotransporter adhesin YadA-like C-terminal membrane anchor" evidence="11">
    <location>
        <begin position="860"/>
        <end position="920"/>
    </location>
</feature>
<evidence type="ECO:0000256" key="7">
    <source>
        <dbReference type="ARBA" id="ARBA00022729"/>
    </source>
</evidence>
<feature type="domain" description="Trimeric autotransporter adhesin YadA-like head" evidence="12">
    <location>
        <begin position="163"/>
        <end position="177"/>
    </location>
</feature>
<comment type="similarity">
    <text evidence="3">Belongs to the autotransporter-2 (AT-2) (TC 1.B.40) family.</text>
</comment>
<keyword evidence="6" id="KW-0812">Transmembrane</keyword>
<feature type="domain" description="Trimeric autotransporter adhesin YadA-like stalk" evidence="13">
    <location>
        <begin position="800"/>
        <end position="826"/>
    </location>
</feature>
<dbReference type="InterPro" id="IPR008635">
    <property type="entry name" value="Coiled_stalk_dom"/>
</dbReference>
<dbReference type="EMBL" id="UGQE01000002">
    <property type="protein sequence ID" value="STZ13636.1"/>
    <property type="molecule type" value="Genomic_DNA"/>
</dbReference>
<dbReference type="Gene3D" id="2.150.10.10">
    <property type="entry name" value="Serralysin-like metalloprotease, C-terminal"/>
    <property type="match status" value="4"/>
</dbReference>
<dbReference type="EMBL" id="MUXU01000086">
    <property type="protein sequence ID" value="OOR87106.1"/>
    <property type="molecule type" value="Genomic_DNA"/>
</dbReference>
<dbReference type="Pfam" id="PF03895">
    <property type="entry name" value="YadA_anchor"/>
    <property type="match status" value="1"/>
</dbReference>
<keyword evidence="9" id="KW-0472">Membrane</keyword>
<dbReference type="RefSeq" id="WP_078277540.1">
    <property type="nucleotide sequence ID" value="NZ_MUXU01000086.1"/>
</dbReference>
<keyword evidence="7" id="KW-0732">Signal</keyword>
<dbReference type="Proteomes" id="UP000190435">
    <property type="component" value="Unassembled WGS sequence"/>
</dbReference>
<comment type="subcellular location">
    <subcellularLocation>
        <location evidence="2">Cell outer membrane</location>
    </subcellularLocation>
    <subcellularLocation>
        <location evidence="1">Cell surface</location>
    </subcellularLocation>
</comment>
<evidence type="ECO:0000259" key="11">
    <source>
        <dbReference type="Pfam" id="PF03895"/>
    </source>
</evidence>
<organism evidence="14 16">
    <name type="scientific">Moraxella caviae</name>
    <dbReference type="NCBI Taxonomy" id="34060"/>
    <lineage>
        <taxon>Bacteria</taxon>
        <taxon>Pseudomonadati</taxon>
        <taxon>Pseudomonadota</taxon>
        <taxon>Gammaproteobacteria</taxon>
        <taxon>Moraxellales</taxon>
        <taxon>Moraxellaceae</taxon>
        <taxon>Moraxella</taxon>
    </lineage>
</organism>
<evidence type="ECO:0000256" key="4">
    <source>
        <dbReference type="ARBA" id="ARBA00022448"/>
    </source>
</evidence>
<dbReference type="GO" id="GO:0009986">
    <property type="term" value="C:cell surface"/>
    <property type="evidence" value="ECO:0007669"/>
    <property type="project" value="UniProtKB-SubCell"/>
</dbReference>
<evidence type="ECO:0000256" key="9">
    <source>
        <dbReference type="ARBA" id="ARBA00023136"/>
    </source>
</evidence>
<name>A0A1S9ZUC2_9GAMM</name>
<dbReference type="InterPro" id="IPR011049">
    <property type="entry name" value="Serralysin-like_metalloprot_C"/>
</dbReference>
<evidence type="ECO:0000256" key="6">
    <source>
        <dbReference type="ARBA" id="ARBA00022692"/>
    </source>
</evidence>
<dbReference type="GO" id="GO:0015031">
    <property type="term" value="P:protein transport"/>
    <property type="evidence" value="ECO:0007669"/>
    <property type="project" value="UniProtKB-KW"/>
</dbReference>
<evidence type="ECO:0000259" key="12">
    <source>
        <dbReference type="Pfam" id="PF05658"/>
    </source>
</evidence>
<dbReference type="Gene3D" id="3.30.1300.30">
    <property type="entry name" value="GSPII I/J protein-like"/>
    <property type="match status" value="1"/>
</dbReference>
<evidence type="ECO:0000256" key="3">
    <source>
        <dbReference type="ARBA" id="ARBA00005848"/>
    </source>
</evidence>
<dbReference type="InterPro" id="IPR005594">
    <property type="entry name" value="YadA_C"/>
</dbReference>
<dbReference type="SUPFAM" id="SSF101967">
    <property type="entry name" value="Adhesin YadA, collagen-binding domain"/>
    <property type="match status" value="3"/>
</dbReference>
<keyword evidence="4" id="KW-0813">Transport</keyword>
<evidence type="ECO:0000256" key="2">
    <source>
        <dbReference type="ARBA" id="ARBA00004442"/>
    </source>
</evidence>
<reference evidence="15 17" key="2">
    <citation type="submission" date="2018-06" db="EMBL/GenBank/DDBJ databases">
        <authorList>
            <consortium name="Pathogen Informatics"/>
            <person name="Doyle S."/>
        </authorList>
    </citation>
    <scope>NUCLEOTIDE SEQUENCE [LARGE SCALE GENOMIC DNA]</scope>
    <source>
        <strain evidence="15 17">NCTC10293</strain>
    </source>
</reference>
<dbReference type="SUPFAM" id="SSF54523">
    <property type="entry name" value="Pili subunits"/>
    <property type="match status" value="1"/>
</dbReference>
<feature type="domain" description="Trimeric autotransporter adhesin YadA-like head" evidence="12">
    <location>
        <begin position="202"/>
        <end position="225"/>
    </location>
</feature>
<dbReference type="Pfam" id="PF05658">
    <property type="entry name" value="YadA_head"/>
    <property type="match status" value="2"/>
</dbReference>
<sequence length="921" mass="91869">MNKIFKVKRNSAGQSVVTSEIAKSHGRVLALAVAAAITSHSAVATTVYSTTSPEVKFDNKNTILIGANLQVETETGYNSSNISIGNNSKIYDLSDSLSIGNNNILGNQSTLNSGNQPVRAIAIGSDNTVGGHSIGIGAGTISNAVFSIAIGDKGTSADAATTATGFGSIAIGADAKALIAPDPISDATRNIAIGSSSFTNAKEAIAFGYNANATHANSVALGSNSVTEAPVSTNSVTNNGIKYTFDGSKSGAVVSIGHETGSNTVKRQIVNLAAGRVSDNSTDAVNGSQLFAAVSTLGNVATTAKNILGGNAALAANGTISMTNIGGTGQNTIHDAIAFVNAKQGGAAVNVVQGDGVTVTNATVNGEKTFTVGLSDATKANITKAQTDAAKGIADAKAADAKAVAAQNTANAANTTAQAANTTANRVAATTYTFSVANGQTAATTTTGTADTWRTTAADSLTLGATTDLSVSTDGAGKVIYGLSDATKANITKAQTDAAKGIADAKAADAKAVAAQNTANTAVTKADAAQATADKAAKDIKALDDIVVKYDSAAKDTVTLGGADGTTITNVKDGAITADSKDAVNGGQLYAVKGVADTAKATANANKVAISALDDKKAEKSALAATDAKVKANADAIAKGFNVKTSDATSTNYQLGDTVSILGGKNIDTTTTADGITVSLKDDIAVKTIAIDGSTVGLSATGINAGDLKVTGVADGAITADSKDAVNGGQLYAVKGVADTAKATANANKVAISALDDKKAEKSALAATDAKVKALDDIVVKYDSAAKDTVTLGGADGTTITNVKDGAITADSTDAVNGSQLFDVYSYVNHGNDAMRQHINTVEDKLQAGIAGSNASAALPQVRGNGKSMMAFGLGGFQDKGALAVGYSRSSDNGRTIFKAHLNADTEKQIGGGLGVGFEWQ</sequence>
<dbReference type="InterPro" id="IPR045584">
    <property type="entry name" value="Pilin-like"/>
</dbReference>
<dbReference type="STRING" id="34060.B0181_11055"/>